<dbReference type="AlphaFoldDB" id="A0AAD7H7Y9"/>
<dbReference type="EMBL" id="JARKIB010000329">
    <property type="protein sequence ID" value="KAJ7714209.1"/>
    <property type="molecule type" value="Genomic_DNA"/>
</dbReference>
<gene>
    <name evidence="2" type="ORF">B0H16DRAFT_1619208</name>
</gene>
<keyword evidence="3" id="KW-1185">Reference proteome</keyword>
<name>A0AAD7H7Y9_9AGAR</name>
<reference evidence="2" key="1">
    <citation type="submission" date="2023-03" db="EMBL/GenBank/DDBJ databases">
        <title>Massive genome expansion in bonnet fungi (Mycena s.s.) driven by repeated elements and novel gene families across ecological guilds.</title>
        <authorList>
            <consortium name="Lawrence Berkeley National Laboratory"/>
            <person name="Harder C.B."/>
            <person name="Miyauchi S."/>
            <person name="Viragh M."/>
            <person name="Kuo A."/>
            <person name="Thoen E."/>
            <person name="Andreopoulos B."/>
            <person name="Lu D."/>
            <person name="Skrede I."/>
            <person name="Drula E."/>
            <person name="Henrissat B."/>
            <person name="Morin E."/>
            <person name="Kohler A."/>
            <person name="Barry K."/>
            <person name="LaButti K."/>
            <person name="Morin E."/>
            <person name="Salamov A."/>
            <person name="Lipzen A."/>
            <person name="Mereny Z."/>
            <person name="Hegedus B."/>
            <person name="Baldrian P."/>
            <person name="Stursova M."/>
            <person name="Weitz H."/>
            <person name="Taylor A."/>
            <person name="Grigoriev I.V."/>
            <person name="Nagy L.G."/>
            <person name="Martin F."/>
            <person name="Kauserud H."/>
        </authorList>
    </citation>
    <scope>NUCLEOTIDE SEQUENCE</scope>
    <source>
        <strain evidence="2">CBHHK182m</strain>
    </source>
</reference>
<protein>
    <recommendedName>
        <fullName evidence="4">F-box domain-containing protein</fullName>
    </recommendedName>
</protein>
<accession>A0AAD7H7Y9</accession>
<evidence type="ECO:0000313" key="3">
    <source>
        <dbReference type="Proteomes" id="UP001215598"/>
    </source>
</evidence>
<feature type="region of interest" description="Disordered" evidence="1">
    <location>
        <begin position="221"/>
        <end position="264"/>
    </location>
</feature>
<comment type="caution">
    <text evidence="2">The sequence shown here is derived from an EMBL/GenBank/DDBJ whole genome shotgun (WGS) entry which is preliminary data.</text>
</comment>
<evidence type="ECO:0000313" key="2">
    <source>
        <dbReference type="EMBL" id="KAJ7714209.1"/>
    </source>
</evidence>
<dbReference type="Proteomes" id="UP001215598">
    <property type="component" value="Unassembled WGS sequence"/>
</dbReference>
<sequence>MSLVALPAELLLDLPDFLHSIEDLCSLFSTCRTLFRTCANTNPKFIPRLAANSGRVFFRSHPHLLIAATARQVADWAVQDDERRFVLENAIQGGVDTLLELAINVSELTMDDIRKLYTYKCDILNPLNRRLDLAAGPATQHPWTVCEDPETTLLLCIYGELFHDSLELPYLPFPHYKPLSSVMRYKWFVYCCPTSTASTTWDSFPTKHHSLIMSRRMTADNQQLSMAEAERERPRSVRIMRDVHGDEKSRDASCRRSREVEGRP</sequence>
<evidence type="ECO:0000256" key="1">
    <source>
        <dbReference type="SAM" id="MobiDB-lite"/>
    </source>
</evidence>
<proteinExistence type="predicted"/>
<organism evidence="2 3">
    <name type="scientific">Mycena metata</name>
    <dbReference type="NCBI Taxonomy" id="1033252"/>
    <lineage>
        <taxon>Eukaryota</taxon>
        <taxon>Fungi</taxon>
        <taxon>Dikarya</taxon>
        <taxon>Basidiomycota</taxon>
        <taxon>Agaricomycotina</taxon>
        <taxon>Agaricomycetes</taxon>
        <taxon>Agaricomycetidae</taxon>
        <taxon>Agaricales</taxon>
        <taxon>Marasmiineae</taxon>
        <taxon>Mycenaceae</taxon>
        <taxon>Mycena</taxon>
    </lineage>
</organism>
<feature type="compositionally biased region" description="Basic and acidic residues" evidence="1">
    <location>
        <begin position="228"/>
        <end position="264"/>
    </location>
</feature>
<evidence type="ECO:0008006" key="4">
    <source>
        <dbReference type="Google" id="ProtNLM"/>
    </source>
</evidence>